<evidence type="ECO:0000256" key="1">
    <source>
        <dbReference type="SAM" id="MobiDB-lite"/>
    </source>
</evidence>
<dbReference type="InterPro" id="IPR041966">
    <property type="entry name" value="LOTUS-like"/>
</dbReference>
<dbReference type="InterPro" id="IPR025605">
    <property type="entry name" value="OST-HTH/LOTUS_dom"/>
</dbReference>
<dbReference type="Pfam" id="PF12872">
    <property type="entry name" value="OST-HTH"/>
    <property type="match status" value="2"/>
</dbReference>
<dbReference type="EMBL" id="JAACXV010000165">
    <property type="protein sequence ID" value="KAF7282573.1"/>
    <property type="molecule type" value="Genomic_DNA"/>
</dbReference>
<evidence type="ECO:0000313" key="4">
    <source>
        <dbReference type="Proteomes" id="UP000625711"/>
    </source>
</evidence>
<feature type="compositionally biased region" description="Low complexity" evidence="1">
    <location>
        <begin position="322"/>
        <end position="333"/>
    </location>
</feature>
<gene>
    <name evidence="3" type="ORF">GWI33_002363</name>
</gene>
<sequence length="417" mass="47758">MSFVTEFELKNIIRSLLTSSPCISDIKSLENDFVELVGYKLPFRQFKSKTAEEYLRTIPDVCRIEGTGSSARVLPVITAKSAHIDEFVTKQMNKDVTCPLRKRFTRNVSLSTNQSHRSYFGHNNYSKKIQGISISTQKPKASSIEAEHNNDIEMMTSKKTVPQYVQKNLQKLIALFEEGIWCADLPYYYKQMFKRDLPFSNFGYNALLNKCLELRHIFFCVKSNTGNFRLYGRSRGLPRNIPQALSDQSSSDLITYDNNLECIEDINEGRLSLLRTEAPKSRILLNTETDSFNMSIPEYDQWAKGCTDTSSVNGDATTSEENNNNNVHSNIKNDGNSNNEYERFEMNYQFTHKSNSIQNDGREATVPQKVLRPPPGFTVPMYRHLVDAANRVSYSRFYLDNPPACPCCLASLFFNYH</sequence>
<protein>
    <recommendedName>
        <fullName evidence="2">HTH OST-type domain-containing protein</fullName>
    </recommendedName>
</protein>
<keyword evidence="4" id="KW-1185">Reference proteome</keyword>
<dbReference type="AlphaFoldDB" id="A0A834IPH3"/>
<accession>A0A834IPH3</accession>
<dbReference type="Gene3D" id="3.30.420.610">
    <property type="entry name" value="LOTUS domain-like"/>
    <property type="match status" value="2"/>
</dbReference>
<feature type="domain" description="HTH OST-type" evidence="2">
    <location>
        <begin position="161"/>
        <end position="234"/>
    </location>
</feature>
<dbReference type="Proteomes" id="UP000625711">
    <property type="component" value="Unassembled WGS sequence"/>
</dbReference>
<feature type="domain" description="HTH OST-type" evidence="2">
    <location>
        <begin position="5"/>
        <end position="81"/>
    </location>
</feature>
<name>A0A834IPH3_RHYFE</name>
<evidence type="ECO:0000259" key="2">
    <source>
        <dbReference type="PROSITE" id="PS51644"/>
    </source>
</evidence>
<proteinExistence type="predicted"/>
<organism evidence="3 4">
    <name type="scientific">Rhynchophorus ferrugineus</name>
    <name type="common">Red palm weevil</name>
    <name type="synonym">Curculio ferrugineus</name>
    <dbReference type="NCBI Taxonomy" id="354439"/>
    <lineage>
        <taxon>Eukaryota</taxon>
        <taxon>Metazoa</taxon>
        <taxon>Ecdysozoa</taxon>
        <taxon>Arthropoda</taxon>
        <taxon>Hexapoda</taxon>
        <taxon>Insecta</taxon>
        <taxon>Pterygota</taxon>
        <taxon>Neoptera</taxon>
        <taxon>Endopterygota</taxon>
        <taxon>Coleoptera</taxon>
        <taxon>Polyphaga</taxon>
        <taxon>Cucujiformia</taxon>
        <taxon>Curculionidae</taxon>
        <taxon>Dryophthorinae</taxon>
        <taxon>Rhynchophorus</taxon>
    </lineage>
</organism>
<feature type="compositionally biased region" description="Polar residues" evidence="1">
    <location>
        <begin position="310"/>
        <end position="321"/>
    </location>
</feature>
<comment type="caution">
    <text evidence="3">The sequence shown here is derived from an EMBL/GenBank/DDBJ whole genome shotgun (WGS) entry which is preliminary data.</text>
</comment>
<evidence type="ECO:0000313" key="3">
    <source>
        <dbReference type="EMBL" id="KAF7282573.1"/>
    </source>
</evidence>
<dbReference type="CDD" id="cd09972">
    <property type="entry name" value="LOTUS_TDRD_OSKAR"/>
    <property type="match status" value="1"/>
</dbReference>
<dbReference type="PROSITE" id="PS51644">
    <property type="entry name" value="HTH_OST"/>
    <property type="match status" value="2"/>
</dbReference>
<feature type="region of interest" description="Disordered" evidence="1">
    <location>
        <begin position="310"/>
        <end position="338"/>
    </location>
</feature>
<reference evidence="3" key="1">
    <citation type="submission" date="2020-08" db="EMBL/GenBank/DDBJ databases">
        <title>Genome sequencing and assembly of the red palm weevil Rhynchophorus ferrugineus.</title>
        <authorList>
            <person name="Dias G.B."/>
            <person name="Bergman C.M."/>
            <person name="Manee M."/>
        </authorList>
    </citation>
    <scope>NUCLEOTIDE SEQUENCE</scope>
    <source>
        <strain evidence="3">AA-2017</strain>
        <tissue evidence="3">Whole larva</tissue>
    </source>
</reference>
<dbReference type="OrthoDB" id="341421at2759"/>